<dbReference type="AlphaFoldDB" id="A0ABD5YJW6"/>
<proteinExistence type="predicted"/>
<dbReference type="InterPro" id="IPR052022">
    <property type="entry name" value="26kDa_periplasmic_antigen"/>
</dbReference>
<comment type="caution">
    <text evidence="1">The sequence shown here is derived from an EMBL/GenBank/DDBJ whole genome shotgun (WGS) entry which is preliminary data.</text>
</comment>
<sequence length="255" mass="25727">MDRKLATAAGLVLLVALAGCAGLAGSAGDAGAGANAASGEGPALDRSIEVTAGGEATAEPDRATITVAVTATGDDSAAVRDELSAGDESLRAALTDWGLGEDDVRTERYDVRESYETRENPNRTRYRGVHSYQVTIDDVDAVGEVVDVAIDAGADEVRRIEFGLSEGRENEVRAAAIENAMANAGDDAAVLANASGLEVTGAYSVSTADGGVTPYRVTEAAMAGDAGGGDAATGIETGDVSVRVSVNVVYGAEQA</sequence>
<keyword evidence="2" id="KW-1185">Reference proteome</keyword>
<dbReference type="Gene3D" id="3.30.110.170">
    <property type="entry name" value="Protein of unknown function (DUF541), domain 1"/>
    <property type="match status" value="1"/>
</dbReference>
<name>A0ABD5YJW6_9EURY</name>
<dbReference type="EMBL" id="JBHSZZ010000069">
    <property type="protein sequence ID" value="MFC7188057.1"/>
    <property type="molecule type" value="Genomic_DNA"/>
</dbReference>
<dbReference type="Pfam" id="PF04402">
    <property type="entry name" value="SIMPL"/>
    <property type="match status" value="1"/>
</dbReference>
<dbReference type="PANTHER" id="PTHR34387">
    <property type="entry name" value="SLR1258 PROTEIN"/>
    <property type="match status" value="1"/>
</dbReference>
<dbReference type="PROSITE" id="PS51257">
    <property type="entry name" value="PROKAR_LIPOPROTEIN"/>
    <property type="match status" value="1"/>
</dbReference>
<dbReference type="Gene3D" id="3.30.70.2970">
    <property type="entry name" value="Protein of unknown function (DUF541), domain 2"/>
    <property type="match status" value="1"/>
</dbReference>
<protein>
    <submittedName>
        <fullName evidence="1">SIMPL domain-containing protein</fullName>
    </submittedName>
</protein>
<dbReference type="Proteomes" id="UP001596390">
    <property type="component" value="Unassembled WGS sequence"/>
</dbReference>
<dbReference type="RefSeq" id="WP_267665508.1">
    <property type="nucleotide sequence ID" value="NZ_JAODIX010000069.1"/>
</dbReference>
<evidence type="ECO:0000313" key="1">
    <source>
        <dbReference type="EMBL" id="MFC7188057.1"/>
    </source>
</evidence>
<reference evidence="1 2" key="1">
    <citation type="journal article" date="2019" name="Int. J. Syst. Evol. Microbiol.">
        <title>The Global Catalogue of Microorganisms (GCM) 10K type strain sequencing project: providing services to taxonomists for standard genome sequencing and annotation.</title>
        <authorList>
            <consortium name="The Broad Institute Genomics Platform"/>
            <consortium name="The Broad Institute Genome Sequencing Center for Infectious Disease"/>
            <person name="Wu L."/>
            <person name="Ma J."/>
        </authorList>
    </citation>
    <scope>NUCLEOTIDE SEQUENCE [LARGE SCALE GENOMIC DNA]</scope>
    <source>
        <strain evidence="1 2">Q85</strain>
    </source>
</reference>
<accession>A0ABD5YJW6</accession>
<organism evidence="1 2">
    <name type="scientific">Halorubrum yunnanense</name>
    <dbReference type="NCBI Taxonomy" id="1526162"/>
    <lineage>
        <taxon>Archaea</taxon>
        <taxon>Methanobacteriati</taxon>
        <taxon>Methanobacteriota</taxon>
        <taxon>Stenosarchaea group</taxon>
        <taxon>Halobacteria</taxon>
        <taxon>Halobacteriales</taxon>
        <taxon>Haloferacaceae</taxon>
        <taxon>Halorubrum</taxon>
    </lineage>
</organism>
<dbReference type="PANTHER" id="PTHR34387:SF2">
    <property type="entry name" value="SLR1258 PROTEIN"/>
    <property type="match status" value="1"/>
</dbReference>
<evidence type="ECO:0000313" key="2">
    <source>
        <dbReference type="Proteomes" id="UP001596390"/>
    </source>
</evidence>
<gene>
    <name evidence="1" type="ORF">ACFQMK_14480</name>
</gene>
<dbReference type="InterPro" id="IPR007497">
    <property type="entry name" value="SIMPL/DUF541"/>
</dbReference>